<evidence type="ECO:0000313" key="2">
    <source>
        <dbReference type="Proteomes" id="UP000503440"/>
    </source>
</evidence>
<dbReference type="EMBL" id="CP044455">
    <property type="protein sequence ID" value="QIC71116.1"/>
    <property type="molecule type" value="Genomic_DNA"/>
</dbReference>
<dbReference type="InterPro" id="IPR050767">
    <property type="entry name" value="Sel1_AlgK"/>
</dbReference>
<dbReference type="InterPro" id="IPR006597">
    <property type="entry name" value="Sel1-like"/>
</dbReference>
<dbReference type="Pfam" id="PF08238">
    <property type="entry name" value="Sel1"/>
    <property type="match status" value="6"/>
</dbReference>
<proteinExistence type="predicted"/>
<dbReference type="PANTHER" id="PTHR11102">
    <property type="entry name" value="SEL-1-LIKE PROTEIN"/>
    <property type="match status" value="1"/>
</dbReference>
<dbReference type="AlphaFoldDB" id="A0A6C0Y4J9"/>
<dbReference type="SUPFAM" id="SSF81901">
    <property type="entry name" value="HCP-like"/>
    <property type="match status" value="1"/>
</dbReference>
<evidence type="ECO:0000313" key="1">
    <source>
        <dbReference type="EMBL" id="QIC71116.1"/>
    </source>
</evidence>
<dbReference type="InterPro" id="IPR011990">
    <property type="entry name" value="TPR-like_helical_dom_sf"/>
</dbReference>
<name>A0A6C0Y4J9_9GAMM</name>
<dbReference type="Proteomes" id="UP000503440">
    <property type="component" value="Chromosome"/>
</dbReference>
<protein>
    <submittedName>
        <fullName evidence="1">Sel1 repeat family protein</fullName>
    </submittedName>
</protein>
<organism evidence="1 2">
    <name type="scientific">Acinetobacter indicus</name>
    <dbReference type="NCBI Taxonomy" id="756892"/>
    <lineage>
        <taxon>Bacteria</taxon>
        <taxon>Pseudomonadati</taxon>
        <taxon>Pseudomonadota</taxon>
        <taxon>Gammaproteobacteria</taxon>
        <taxon>Moraxellales</taxon>
        <taxon>Moraxellaceae</taxon>
        <taxon>Acinetobacter</taxon>
    </lineage>
</organism>
<reference evidence="1 2" key="1">
    <citation type="submission" date="2019-09" db="EMBL/GenBank/DDBJ databases">
        <title>Non-baumannii Acinetobacter spp. carrying blaNDM-1 isolated in China.</title>
        <authorList>
            <person name="Cui C."/>
            <person name="Chen C."/>
            <person name="Sun J."/>
            <person name="Liu Y."/>
        </authorList>
    </citation>
    <scope>NUCLEOTIDE SEQUENCE [LARGE SCALE GENOMIC DNA]</scope>
    <source>
        <strain evidence="1 2">B18</strain>
    </source>
</reference>
<sequence>MLKKKLLVSLAVSICITACNASNTSSDLNMTFEQAEQLRSQAEAAPSNSDEKKEYYKRLEPIYENLAKEGNSDAQLILADIYFKALSGTYDTKKSFEWTKKSADNGNVSAMYNTGFKYYTGTGVQKSIENAKKYYLKAAKLNDVDAMGSIGSIYIEEGNIEEGLNYLKSAAEKNDALSLFELGLIYCEGVVVKQDYKICNNYWEKSASLNNAEAALNLGINLINSNGITKDVDRAIKYFELASKMSKGQASYNLGVIYSSPDYNKLNESLSQFYFNKAYEQGISSAKEKIKQ</sequence>
<accession>A0A6C0Y4J9</accession>
<dbReference type="SMART" id="SM00671">
    <property type="entry name" value="SEL1"/>
    <property type="match status" value="6"/>
</dbReference>
<gene>
    <name evidence="1" type="ORF">FSC09_12205</name>
</gene>
<dbReference type="PANTHER" id="PTHR11102:SF160">
    <property type="entry name" value="ERAD-ASSOCIATED E3 UBIQUITIN-PROTEIN LIGASE COMPONENT HRD3"/>
    <property type="match status" value="1"/>
</dbReference>
<dbReference type="Gene3D" id="1.25.40.10">
    <property type="entry name" value="Tetratricopeptide repeat domain"/>
    <property type="match status" value="2"/>
</dbReference>
<dbReference type="RefSeq" id="WP_163146125.1">
    <property type="nucleotide sequence ID" value="NZ_CP044455.1"/>
</dbReference>